<name>A0A6A2ZV41_HIBSY</name>
<reference evidence="1" key="1">
    <citation type="submission" date="2019-09" db="EMBL/GenBank/DDBJ databases">
        <title>Draft genome information of white flower Hibiscus syriacus.</title>
        <authorList>
            <person name="Kim Y.-M."/>
        </authorList>
    </citation>
    <scope>NUCLEOTIDE SEQUENCE [LARGE SCALE GENOMIC DNA]</scope>
    <source>
        <strain evidence="1">YM2019G1</strain>
    </source>
</reference>
<gene>
    <name evidence="1" type="ORF">F3Y22_tig00110691pilonHSYRG00112</name>
</gene>
<comment type="caution">
    <text evidence="1">The sequence shown here is derived from an EMBL/GenBank/DDBJ whole genome shotgun (WGS) entry which is preliminary data.</text>
</comment>
<organism evidence="1 2">
    <name type="scientific">Hibiscus syriacus</name>
    <name type="common">Rose of Sharon</name>
    <dbReference type="NCBI Taxonomy" id="106335"/>
    <lineage>
        <taxon>Eukaryota</taxon>
        <taxon>Viridiplantae</taxon>
        <taxon>Streptophyta</taxon>
        <taxon>Embryophyta</taxon>
        <taxon>Tracheophyta</taxon>
        <taxon>Spermatophyta</taxon>
        <taxon>Magnoliopsida</taxon>
        <taxon>eudicotyledons</taxon>
        <taxon>Gunneridae</taxon>
        <taxon>Pentapetalae</taxon>
        <taxon>rosids</taxon>
        <taxon>malvids</taxon>
        <taxon>Malvales</taxon>
        <taxon>Malvaceae</taxon>
        <taxon>Malvoideae</taxon>
        <taxon>Hibiscus</taxon>
    </lineage>
</organism>
<sequence length="140" mass="15740">MEAKYHEKAVQTGSLIVSACGFDSIPAEMGVMFNTRQWEAPAVPNHVTAYVSLESDKRIVGNFATYESAVLGVANMDKWQELRRSRPRKPRAVVSDYSAFLFVFDTLPFHGLSKTLSCCRMGMAILIFLDIRIQWCPCSI</sequence>
<proteinExistence type="predicted"/>
<dbReference type="PANTHER" id="PTHR12286">
    <property type="entry name" value="SACCHAROPINE DEHYDROGENASE-LIKE OXIDOREDUCTASE"/>
    <property type="match status" value="1"/>
</dbReference>
<accession>A0A6A2ZV41</accession>
<dbReference type="InterPro" id="IPR051276">
    <property type="entry name" value="Saccharopine_DH-like_oxidrdct"/>
</dbReference>
<dbReference type="GO" id="GO:0009247">
    <property type="term" value="P:glycolipid biosynthetic process"/>
    <property type="evidence" value="ECO:0007669"/>
    <property type="project" value="TreeGrafter"/>
</dbReference>
<evidence type="ECO:0000313" key="1">
    <source>
        <dbReference type="EMBL" id="KAE8695768.1"/>
    </source>
</evidence>
<keyword evidence="2" id="KW-1185">Reference proteome</keyword>
<dbReference type="PANTHER" id="PTHR12286:SF5">
    <property type="entry name" value="SACCHAROPINE DEHYDROGENASE-LIKE OXIDOREDUCTASE"/>
    <property type="match status" value="1"/>
</dbReference>
<dbReference type="GO" id="GO:0005811">
    <property type="term" value="C:lipid droplet"/>
    <property type="evidence" value="ECO:0007669"/>
    <property type="project" value="TreeGrafter"/>
</dbReference>
<dbReference type="GO" id="GO:0005739">
    <property type="term" value="C:mitochondrion"/>
    <property type="evidence" value="ECO:0007669"/>
    <property type="project" value="TreeGrafter"/>
</dbReference>
<dbReference type="AlphaFoldDB" id="A0A6A2ZV41"/>
<protein>
    <submittedName>
        <fullName evidence="1">Uncharacterized protein</fullName>
    </submittedName>
</protein>
<dbReference type="GO" id="GO:0005886">
    <property type="term" value="C:plasma membrane"/>
    <property type="evidence" value="ECO:0007669"/>
    <property type="project" value="TreeGrafter"/>
</dbReference>
<evidence type="ECO:0000313" key="2">
    <source>
        <dbReference type="Proteomes" id="UP000436088"/>
    </source>
</evidence>
<dbReference type="PROSITE" id="PS51257">
    <property type="entry name" value="PROKAR_LIPOPROTEIN"/>
    <property type="match status" value="1"/>
</dbReference>
<dbReference type="Proteomes" id="UP000436088">
    <property type="component" value="Unassembled WGS sequence"/>
</dbReference>
<dbReference type="EMBL" id="VEPZ02001075">
    <property type="protein sequence ID" value="KAE8695768.1"/>
    <property type="molecule type" value="Genomic_DNA"/>
</dbReference>